<organism evidence="2 3">
    <name type="scientific">Aspergillus udagawae</name>
    <dbReference type="NCBI Taxonomy" id="91492"/>
    <lineage>
        <taxon>Eukaryota</taxon>
        <taxon>Fungi</taxon>
        <taxon>Dikarya</taxon>
        <taxon>Ascomycota</taxon>
        <taxon>Pezizomycotina</taxon>
        <taxon>Eurotiomycetes</taxon>
        <taxon>Eurotiomycetidae</taxon>
        <taxon>Eurotiales</taxon>
        <taxon>Aspergillaceae</taxon>
        <taxon>Aspergillus</taxon>
        <taxon>Aspergillus subgen. Fumigati</taxon>
    </lineage>
</organism>
<feature type="region of interest" description="Disordered" evidence="1">
    <location>
        <begin position="50"/>
        <end position="111"/>
    </location>
</feature>
<reference evidence="2 3" key="1">
    <citation type="submission" date="2020-01" db="EMBL/GenBank/DDBJ databases">
        <title>Draft genome sequence of Aspergillus udagawae IFM 46972.</title>
        <authorList>
            <person name="Takahashi H."/>
            <person name="Yaguchi T."/>
        </authorList>
    </citation>
    <scope>NUCLEOTIDE SEQUENCE [LARGE SCALE GENOMIC DNA]</scope>
    <source>
        <strain evidence="2 3">IFM 46972</strain>
    </source>
</reference>
<dbReference type="AlphaFoldDB" id="A0A8H3RHN8"/>
<evidence type="ECO:0000313" key="3">
    <source>
        <dbReference type="Proteomes" id="UP000465221"/>
    </source>
</evidence>
<gene>
    <name evidence="2" type="ORF">IFM46972_01140</name>
</gene>
<dbReference type="EMBL" id="BLKC01000005">
    <property type="protein sequence ID" value="GFF24690.1"/>
    <property type="molecule type" value="Genomic_DNA"/>
</dbReference>
<accession>A0A8H3RHN8</accession>
<sequence length="143" mass="14893">MRVRDAERVPEAALLAVFAVVCRVLAKLAFGQWIGRVALRMAAGTDVPACAAGGPAEQGVDHGGVADDDGDESLAAGPAAGLGGTTYRDNQDAAEDSGRHDEDSAGEEDEEFEFLAPGEPRFEEHLWILAIGVGTGRKAHVPV</sequence>
<evidence type="ECO:0000313" key="2">
    <source>
        <dbReference type="EMBL" id="GFF24690.1"/>
    </source>
</evidence>
<comment type="caution">
    <text evidence="2">The sequence shown here is derived from an EMBL/GenBank/DDBJ whole genome shotgun (WGS) entry which is preliminary data.</text>
</comment>
<evidence type="ECO:0000256" key="1">
    <source>
        <dbReference type="SAM" id="MobiDB-lite"/>
    </source>
</evidence>
<dbReference type="Proteomes" id="UP000465221">
    <property type="component" value="Unassembled WGS sequence"/>
</dbReference>
<proteinExistence type="predicted"/>
<protein>
    <submittedName>
        <fullName evidence="2">Uncharacterized protein</fullName>
    </submittedName>
</protein>
<name>A0A8H3RHN8_9EURO</name>